<dbReference type="Proteomes" id="UP000035017">
    <property type="component" value="Unassembled WGS sequence"/>
</dbReference>
<feature type="domain" description="NAD(P)-binding" evidence="1">
    <location>
        <begin position="8"/>
        <end position="192"/>
    </location>
</feature>
<dbReference type="PANTHER" id="PTHR15020:SF50">
    <property type="entry name" value="UPF0659 PROTEIN YMR090W"/>
    <property type="match status" value="1"/>
</dbReference>
<evidence type="ECO:0000313" key="3">
    <source>
        <dbReference type="Proteomes" id="UP000035017"/>
    </source>
</evidence>
<gene>
    <name evidence="2" type="ORF">RU07_18535</name>
</gene>
<evidence type="ECO:0000313" key="2">
    <source>
        <dbReference type="EMBL" id="KIP99615.1"/>
    </source>
</evidence>
<dbReference type="Gene3D" id="3.40.50.720">
    <property type="entry name" value="NAD(P)-binding Rossmann-like Domain"/>
    <property type="match status" value="1"/>
</dbReference>
<protein>
    <submittedName>
        <fullName evidence="2">NAD-dependent dehydratase</fullName>
    </submittedName>
</protein>
<proteinExistence type="predicted"/>
<dbReference type="AlphaFoldDB" id="A0A0D0KNQ8"/>
<dbReference type="InterPro" id="IPR016040">
    <property type="entry name" value="NAD(P)-bd_dom"/>
</dbReference>
<reference evidence="2 3" key="1">
    <citation type="submission" date="2014-12" db="EMBL/GenBank/DDBJ databases">
        <title>16Stimator: statistical estimation of ribosomal gene copy numbers from draft genome assemblies.</title>
        <authorList>
            <person name="Perisin M.A."/>
            <person name="Vetter M."/>
            <person name="Gilbert J.A."/>
            <person name="Bergelson J."/>
        </authorList>
    </citation>
    <scope>NUCLEOTIDE SEQUENCE [LARGE SCALE GENOMIC DNA]</scope>
    <source>
        <strain evidence="2 3">MEJ076</strain>
    </source>
</reference>
<dbReference type="SUPFAM" id="SSF51735">
    <property type="entry name" value="NAD(P)-binding Rossmann-fold domains"/>
    <property type="match status" value="1"/>
</dbReference>
<dbReference type="InterPro" id="IPR036291">
    <property type="entry name" value="NAD(P)-bd_dom_sf"/>
</dbReference>
<comment type="caution">
    <text evidence="2">The sequence shown here is derived from an EMBL/GenBank/DDBJ whole genome shotgun (WGS) entry which is preliminary data.</text>
</comment>
<name>A0A0D0KNQ8_AGRTU</name>
<sequence length="222" mass="23703">MKRVFIVGGAGKVAKHLIMQLEQASYDALALHRKPEQTRELEALGATAIMGDLTQLTADELALKMKGCDVVVFTAGAGGAGTEVTNAIDGRGLEISVDAAQKAGVPRFLLVSAFPDALRDGDRKEGFENYIRVKKRSDAYLVASDLEWVIVRPGTLSDAPGTGEVNLDVAIRYGDVPREDVATCLMQIIAEPAIRNVILELTAGSEKVGVALSRLVSRALRS</sequence>
<dbReference type="PANTHER" id="PTHR15020">
    <property type="entry name" value="FLAVIN REDUCTASE-RELATED"/>
    <property type="match status" value="1"/>
</dbReference>
<accession>A0A0D0KNQ8</accession>
<dbReference type="OrthoDB" id="7352421at2"/>
<organism evidence="2 3">
    <name type="scientific">Agrobacterium tumefaciens</name>
    <dbReference type="NCBI Taxonomy" id="358"/>
    <lineage>
        <taxon>Bacteria</taxon>
        <taxon>Pseudomonadati</taxon>
        <taxon>Pseudomonadota</taxon>
        <taxon>Alphaproteobacteria</taxon>
        <taxon>Hyphomicrobiales</taxon>
        <taxon>Rhizobiaceae</taxon>
        <taxon>Rhizobium/Agrobacterium group</taxon>
        <taxon>Agrobacterium</taxon>
        <taxon>Agrobacterium tumefaciens complex</taxon>
    </lineage>
</organism>
<dbReference type="Pfam" id="PF13460">
    <property type="entry name" value="NAD_binding_10"/>
    <property type="match status" value="1"/>
</dbReference>
<dbReference type="EMBL" id="JXQV01000026">
    <property type="protein sequence ID" value="KIP99615.1"/>
    <property type="molecule type" value="Genomic_DNA"/>
</dbReference>
<evidence type="ECO:0000259" key="1">
    <source>
        <dbReference type="Pfam" id="PF13460"/>
    </source>
</evidence>